<feature type="active site" description="Acyl-ester intermediate" evidence="2">
    <location>
        <position position="234"/>
    </location>
</feature>
<dbReference type="EMBL" id="JAUCMV010000001">
    <property type="protein sequence ID" value="KAK0425657.1"/>
    <property type="molecule type" value="Genomic_DNA"/>
</dbReference>
<dbReference type="PIRSF" id="PIRSF001221">
    <property type="entry name" value="Amidase_fungi"/>
    <property type="match status" value="1"/>
</dbReference>
<keyword evidence="3" id="KW-0472">Membrane</keyword>
<dbReference type="Pfam" id="PF01425">
    <property type="entry name" value="Amidase"/>
    <property type="match status" value="1"/>
</dbReference>
<reference evidence="5" key="1">
    <citation type="submission" date="2023-06" db="EMBL/GenBank/DDBJ databases">
        <title>Genomic analysis of the entomopathogenic nematode Steinernema hermaphroditum.</title>
        <authorList>
            <person name="Schwarz E.M."/>
            <person name="Heppert J.K."/>
            <person name="Baniya A."/>
            <person name="Schwartz H.T."/>
            <person name="Tan C.-H."/>
            <person name="Antoshechkin I."/>
            <person name="Sternberg P.W."/>
            <person name="Goodrich-Blair H."/>
            <person name="Dillman A.R."/>
        </authorList>
    </citation>
    <scope>NUCLEOTIDE SEQUENCE</scope>
    <source>
        <strain evidence="5">PS9179</strain>
        <tissue evidence="5">Whole animal</tissue>
    </source>
</reference>
<sequence length="538" mass="60000">MAYWWPLVERVLLFFASYFYFPSVNLVFWLYHTLLTRKQCVYGPDANSLLTVSATQASEMIRNRVIRCADIIEAYIDRIEKVNDLINAVVVKNFEEARKQARAVDDYLDGLDKSSEEYRNLSRTKPLLGVPFTLKDCIEVEGLVCTAGISCRRDVVAEKDAEVVRRVKESGAIVLAVTNVPEVCMWWESVNSVYGRSRNPYDTRRITGGSSGGEGALISAAGSVIGIGSDIGGSIRMPAYFNGVFGLKPTPGVVPLDGHLPEAIGYRERMLRIGPMCRYAKDLRTMLQIFGGKEAETQLELSRAANVRTARIFYMEGLHHFLTEALHDDCRWALKRAVQYFEKKYDLVAYRLDLPLAHNANEYFVTSMDVDGAPSFAKHLVDLKGEVNCLAEIPKLFLGRSNHTLPALVLGLVDQQKPFSEQKAKKLRALRDRLQRQLTELLGDDGVLLFPSFPTPAPFHHQPLFTPFNFAYTALWNTLALPVVECPMGLNDDGVPVGVQAIGAPNSDGLLIGVANDLEEGFGGWKPLRNPHPTPDNF</sequence>
<feature type="active site" description="Charge relay system" evidence="2">
    <location>
        <position position="210"/>
    </location>
</feature>
<dbReference type="SUPFAM" id="SSF75304">
    <property type="entry name" value="Amidase signature (AS) enzymes"/>
    <property type="match status" value="1"/>
</dbReference>
<feature type="active site" description="Charge relay system" evidence="2">
    <location>
        <position position="135"/>
    </location>
</feature>
<feature type="transmembrane region" description="Helical" evidence="3">
    <location>
        <begin position="12"/>
        <end position="31"/>
    </location>
</feature>
<organism evidence="5 6">
    <name type="scientific">Steinernema hermaphroditum</name>
    <dbReference type="NCBI Taxonomy" id="289476"/>
    <lineage>
        <taxon>Eukaryota</taxon>
        <taxon>Metazoa</taxon>
        <taxon>Ecdysozoa</taxon>
        <taxon>Nematoda</taxon>
        <taxon>Chromadorea</taxon>
        <taxon>Rhabditida</taxon>
        <taxon>Tylenchina</taxon>
        <taxon>Panagrolaimomorpha</taxon>
        <taxon>Strongyloidoidea</taxon>
        <taxon>Steinernematidae</taxon>
        <taxon>Steinernema</taxon>
    </lineage>
</organism>
<proteinExistence type="inferred from homology"/>
<protein>
    <recommendedName>
        <fullName evidence="4">Amidase domain-containing protein</fullName>
    </recommendedName>
</protein>
<evidence type="ECO:0000256" key="1">
    <source>
        <dbReference type="ARBA" id="ARBA00009199"/>
    </source>
</evidence>
<dbReference type="InterPro" id="IPR036928">
    <property type="entry name" value="AS_sf"/>
</dbReference>
<comment type="caution">
    <text evidence="5">The sequence shown here is derived from an EMBL/GenBank/DDBJ whole genome shotgun (WGS) entry which is preliminary data.</text>
</comment>
<dbReference type="PANTHER" id="PTHR43372:SF4">
    <property type="entry name" value="FATTY-ACID AMIDE HYDROLASE 2"/>
    <property type="match status" value="1"/>
</dbReference>
<dbReference type="AlphaFoldDB" id="A0AA39M971"/>
<dbReference type="InterPro" id="IPR052739">
    <property type="entry name" value="FAAH2"/>
</dbReference>
<name>A0AA39M971_9BILA</name>
<dbReference type="InterPro" id="IPR020556">
    <property type="entry name" value="Amidase_CS"/>
</dbReference>
<dbReference type="Gene3D" id="3.90.1300.10">
    <property type="entry name" value="Amidase signature (AS) domain"/>
    <property type="match status" value="1"/>
</dbReference>
<feature type="domain" description="Amidase" evidence="4">
    <location>
        <begin position="70"/>
        <end position="511"/>
    </location>
</feature>
<evidence type="ECO:0000313" key="6">
    <source>
        <dbReference type="Proteomes" id="UP001175271"/>
    </source>
</evidence>
<dbReference type="GO" id="GO:0012505">
    <property type="term" value="C:endomembrane system"/>
    <property type="evidence" value="ECO:0007669"/>
    <property type="project" value="TreeGrafter"/>
</dbReference>
<gene>
    <name evidence="5" type="ORF">QR680_009304</name>
</gene>
<comment type="similarity">
    <text evidence="1">Belongs to the amidase family.</text>
</comment>
<dbReference type="Proteomes" id="UP001175271">
    <property type="component" value="Unassembled WGS sequence"/>
</dbReference>
<evidence type="ECO:0000256" key="2">
    <source>
        <dbReference type="PIRSR" id="PIRSR001221-1"/>
    </source>
</evidence>
<keyword evidence="6" id="KW-1185">Reference proteome</keyword>
<dbReference type="InterPro" id="IPR023631">
    <property type="entry name" value="Amidase_dom"/>
</dbReference>
<evidence type="ECO:0000259" key="4">
    <source>
        <dbReference type="Pfam" id="PF01425"/>
    </source>
</evidence>
<accession>A0AA39M971</accession>
<dbReference type="PROSITE" id="PS00571">
    <property type="entry name" value="AMIDASES"/>
    <property type="match status" value="1"/>
</dbReference>
<evidence type="ECO:0000313" key="5">
    <source>
        <dbReference type="EMBL" id="KAK0425657.1"/>
    </source>
</evidence>
<dbReference type="PANTHER" id="PTHR43372">
    <property type="entry name" value="FATTY-ACID AMIDE HYDROLASE"/>
    <property type="match status" value="1"/>
</dbReference>
<keyword evidence="3" id="KW-1133">Transmembrane helix</keyword>
<evidence type="ECO:0000256" key="3">
    <source>
        <dbReference type="SAM" id="Phobius"/>
    </source>
</evidence>
<keyword evidence="3" id="KW-0812">Transmembrane</keyword>